<comment type="caution">
    <text evidence="3">The sequence shown here is derived from an EMBL/GenBank/DDBJ whole genome shotgun (WGS) entry which is preliminary data.</text>
</comment>
<keyword evidence="1" id="KW-0812">Transmembrane</keyword>
<dbReference type="InterPro" id="IPR016166">
    <property type="entry name" value="FAD-bd_PCMH"/>
</dbReference>
<evidence type="ECO:0000256" key="1">
    <source>
        <dbReference type="SAM" id="Phobius"/>
    </source>
</evidence>
<name>A0A918RCQ1_9FLAO</name>
<keyword evidence="1" id="KW-1133">Transmembrane helix</keyword>
<feature type="transmembrane region" description="Helical" evidence="1">
    <location>
        <begin position="211"/>
        <end position="230"/>
    </location>
</feature>
<reference evidence="3" key="2">
    <citation type="submission" date="2020-09" db="EMBL/GenBank/DDBJ databases">
        <authorList>
            <person name="Sun Q."/>
            <person name="Kim S."/>
        </authorList>
    </citation>
    <scope>NUCLEOTIDE SEQUENCE</scope>
    <source>
        <strain evidence="3">KCTC 12710</strain>
    </source>
</reference>
<dbReference type="PROSITE" id="PS51387">
    <property type="entry name" value="FAD_PCMH"/>
    <property type="match status" value="1"/>
</dbReference>
<dbReference type="RefSeq" id="WP_189362530.1">
    <property type="nucleotide sequence ID" value="NZ_BMWZ01000009.1"/>
</dbReference>
<keyword evidence="1" id="KW-0472">Membrane</keyword>
<organism evidence="3 4">
    <name type="scientific">Algibacter mikhailovii</name>
    <dbReference type="NCBI Taxonomy" id="425498"/>
    <lineage>
        <taxon>Bacteria</taxon>
        <taxon>Pseudomonadati</taxon>
        <taxon>Bacteroidota</taxon>
        <taxon>Flavobacteriia</taxon>
        <taxon>Flavobacteriales</taxon>
        <taxon>Flavobacteriaceae</taxon>
        <taxon>Algibacter</taxon>
    </lineage>
</organism>
<dbReference type="SUPFAM" id="SSF56176">
    <property type="entry name" value="FAD-binding/transporter-associated domain-like"/>
    <property type="match status" value="1"/>
</dbReference>
<evidence type="ECO:0000313" key="4">
    <source>
        <dbReference type="Proteomes" id="UP000636004"/>
    </source>
</evidence>
<proteinExistence type="predicted"/>
<dbReference type="InterPro" id="IPR036318">
    <property type="entry name" value="FAD-bd_PCMH-like_sf"/>
</dbReference>
<sequence>MATTKTHALHTWDTLHNNGPFPLKKLYITELEGDGIIPNRIDRYNDAAQEIQRLIKETHEANQGFRAYGSAWSMNNIAHQKDRMHYNGFMNMHIPIQNEHLHANSNYLSSNLFLFECGTTIKRVSEVLSAHGKSLKTSGASNGQTIAGCISTGVHGSAINVGAIQDYVVGLNIITGPLQDDIIYLERESAPALTTAFANKISKRVIRDDKLFNAALVSLGSFGFIHGVVIEAEPRFLLKRYVKKINKETAMQLADTLDFKNSNFKIPEETDTEGKGLTPYHYKIFINPYNTEDTDCVVELMYKKPYSPNYDDPFPIIKQSLYRDLIHLFTKMAEHLPNSIPWLVKKLRKTILPKVDEVLTGTLPEIFWDAPYQGPAFACSVGINHTDSGKTIDLLSELTRNEGPIPGIFGMRFVKQSNATLAFSKFPVTCMLEIDGVLWKKTRKIMSLEEYSRRIIEVLKQNDIPFTIHWGKNSDWAYPNLVTHMYGEKKVNDWKQARSTILSDDMAELFANKFIKTVGLYKKEPHTNEANDLLV</sequence>
<dbReference type="PANTHER" id="PTHR43762:SF1">
    <property type="entry name" value="D-ARABINONO-1,4-LACTONE OXIDASE"/>
    <property type="match status" value="1"/>
</dbReference>
<dbReference type="Proteomes" id="UP000636004">
    <property type="component" value="Unassembled WGS sequence"/>
</dbReference>
<dbReference type="PANTHER" id="PTHR43762">
    <property type="entry name" value="L-GULONOLACTONE OXIDASE"/>
    <property type="match status" value="1"/>
</dbReference>
<dbReference type="EMBL" id="BMWZ01000009">
    <property type="protein sequence ID" value="GGZ91910.1"/>
    <property type="molecule type" value="Genomic_DNA"/>
</dbReference>
<dbReference type="GO" id="GO:0071949">
    <property type="term" value="F:FAD binding"/>
    <property type="evidence" value="ECO:0007669"/>
    <property type="project" value="InterPro"/>
</dbReference>
<gene>
    <name evidence="3" type="ORF">GCM10007028_32920</name>
</gene>
<dbReference type="Pfam" id="PF01565">
    <property type="entry name" value="FAD_binding_4"/>
    <property type="match status" value="1"/>
</dbReference>
<protein>
    <recommendedName>
        <fullName evidence="2">FAD-binding PCMH-type domain-containing protein</fullName>
    </recommendedName>
</protein>
<dbReference type="InterPro" id="IPR016169">
    <property type="entry name" value="FAD-bd_PCMH_sub2"/>
</dbReference>
<dbReference type="GO" id="GO:0016899">
    <property type="term" value="F:oxidoreductase activity, acting on the CH-OH group of donors, oxygen as acceptor"/>
    <property type="evidence" value="ECO:0007669"/>
    <property type="project" value="InterPro"/>
</dbReference>
<keyword evidence="4" id="KW-1185">Reference proteome</keyword>
<reference evidence="3" key="1">
    <citation type="journal article" date="2014" name="Int. J. Syst. Evol. Microbiol.">
        <title>Complete genome sequence of Corynebacterium casei LMG S-19264T (=DSM 44701T), isolated from a smear-ripened cheese.</title>
        <authorList>
            <consortium name="US DOE Joint Genome Institute (JGI-PGF)"/>
            <person name="Walter F."/>
            <person name="Albersmeier A."/>
            <person name="Kalinowski J."/>
            <person name="Ruckert C."/>
        </authorList>
    </citation>
    <scope>NUCLEOTIDE SEQUENCE</scope>
    <source>
        <strain evidence="3">KCTC 12710</strain>
    </source>
</reference>
<evidence type="ECO:0000313" key="3">
    <source>
        <dbReference type="EMBL" id="GGZ91910.1"/>
    </source>
</evidence>
<dbReference type="InterPro" id="IPR006094">
    <property type="entry name" value="Oxid_FAD_bind_N"/>
</dbReference>
<feature type="domain" description="FAD-binding PCMH-type" evidence="2">
    <location>
        <begin position="33"/>
        <end position="235"/>
    </location>
</feature>
<dbReference type="InterPro" id="IPR010031">
    <property type="entry name" value="FAD_lactone_oxidase-like"/>
</dbReference>
<evidence type="ECO:0000259" key="2">
    <source>
        <dbReference type="PROSITE" id="PS51387"/>
    </source>
</evidence>
<accession>A0A918RCQ1</accession>
<dbReference type="AlphaFoldDB" id="A0A918RCQ1"/>
<dbReference type="Gene3D" id="3.30.465.10">
    <property type="match status" value="1"/>
</dbReference>